<accession>A0A1M5YE51</accession>
<organism evidence="1 2">
    <name type="scientific">Pollutimonas bauzanensis</name>
    <dbReference type="NCBI Taxonomy" id="658167"/>
    <lineage>
        <taxon>Bacteria</taxon>
        <taxon>Pseudomonadati</taxon>
        <taxon>Pseudomonadota</taxon>
        <taxon>Betaproteobacteria</taxon>
        <taxon>Burkholderiales</taxon>
        <taxon>Alcaligenaceae</taxon>
        <taxon>Pollutimonas</taxon>
    </lineage>
</organism>
<proteinExistence type="predicted"/>
<reference evidence="1 2" key="1">
    <citation type="submission" date="2016-11" db="EMBL/GenBank/DDBJ databases">
        <authorList>
            <person name="Jaros S."/>
            <person name="Januszkiewicz K."/>
            <person name="Wedrychowicz H."/>
        </authorList>
    </citation>
    <scope>NUCLEOTIDE SEQUENCE [LARGE SCALE GENOMIC DNA]</scope>
    <source>
        <strain evidence="1 2">CGMCC 1.10190</strain>
    </source>
</reference>
<sequence>MPGKPHKISFPEERFTVKDRFGLNSERQGLNRATGSYRHFYRQLVLLVSDSYR</sequence>
<evidence type="ECO:0000313" key="1">
    <source>
        <dbReference type="EMBL" id="SHI10315.1"/>
    </source>
</evidence>
<gene>
    <name evidence="1" type="ORF">SAMN04488135_10913</name>
</gene>
<name>A0A1M5YE51_9BURK</name>
<dbReference type="EMBL" id="FQXE01000009">
    <property type="protein sequence ID" value="SHI10315.1"/>
    <property type="molecule type" value="Genomic_DNA"/>
</dbReference>
<evidence type="ECO:0000313" key="2">
    <source>
        <dbReference type="Proteomes" id="UP000184226"/>
    </source>
</evidence>
<dbReference type="Proteomes" id="UP000184226">
    <property type="component" value="Unassembled WGS sequence"/>
</dbReference>
<keyword evidence="2" id="KW-1185">Reference proteome</keyword>
<dbReference type="AlphaFoldDB" id="A0A1M5YE51"/>
<protein>
    <submittedName>
        <fullName evidence="1">Uncharacterized protein</fullName>
    </submittedName>
</protein>